<evidence type="ECO:0000313" key="2">
    <source>
        <dbReference type="EMBL" id="TLS36812.1"/>
    </source>
</evidence>
<proteinExistence type="predicted"/>
<gene>
    <name evidence="2" type="ORF">FCL54_12710</name>
</gene>
<keyword evidence="1" id="KW-0472">Membrane</keyword>
<reference evidence="2 3" key="1">
    <citation type="submission" date="2019-04" db="EMBL/GenBank/DDBJ databases">
        <title>Bacillus caeni sp. nov., a bacterium isolated from mangrove sediment.</title>
        <authorList>
            <person name="Huang H."/>
            <person name="Mo K."/>
            <person name="Hu Y."/>
        </authorList>
    </citation>
    <scope>NUCLEOTIDE SEQUENCE [LARGE SCALE GENOMIC DNA]</scope>
    <source>
        <strain evidence="2 3">HB172195</strain>
    </source>
</reference>
<sequence>MRKFLSRYSHWFSFSLVAFSFITLFINFKNGIPRIVAIIMGGIGLAAVAYLSLLTERHIRKQKEYR</sequence>
<name>A0A5R9EZP1_9BACL</name>
<comment type="caution">
    <text evidence="2">The sequence shown here is derived from an EMBL/GenBank/DDBJ whole genome shotgun (WGS) entry which is preliminary data.</text>
</comment>
<accession>A0A5R9EZP1</accession>
<evidence type="ECO:0000313" key="3">
    <source>
        <dbReference type="Proteomes" id="UP000308230"/>
    </source>
</evidence>
<organism evidence="2 3">
    <name type="scientific">Exobacillus caeni</name>
    <dbReference type="NCBI Taxonomy" id="2574798"/>
    <lineage>
        <taxon>Bacteria</taxon>
        <taxon>Bacillati</taxon>
        <taxon>Bacillota</taxon>
        <taxon>Bacilli</taxon>
        <taxon>Bacillales</taxon>
        <taxon>Guptibacillaceae</taxon>
        <taxon>Exobacillus</taxon>
    </lineage>
</organism>
<dbReference type="RefSeq" id="WP_138127008.1">
    <property type="nucleotide sequence ID" value="NZ_SWLG01000008.1"/>
</dbReference>
<dbReference type="Proteomes" id="UP000308230">
    <property type="component" value="Unassembled WGS sequence"/>
</dbReference>
<keyword evidence="1" id="KW-0812">Transmembrane</keyword>
<evidence type="ECO:0000256" key="1">
    <source>
        <dbReference type="SAM" id="Phobius"/>
    </source>
</evidence>
<feature type="transmembrane region" description="Helical" evidence="1">
    <location>
        <begin position="12"/>
        <end position="28"/>
    </location>
</feature>
<keyword evidence="3" id="KW-1185">Reference proteome</keyword>
<keyword evidence="1" id="KW-1133">Transmembrane helix</keyword>
<dbReference type="OrthoDB" id="2921767at2"/>
<feature type="transmembrane region" description="Helical" evidence="1">
    <location>
        <begin position="34"/>
        <end position="53"/>
    </location>
</feature>
<dbReference type="AlphaFoldDB" id="A0A5R9EZP1"/>
<protein>
    <submittedName>
        <fullName evidence="2">Uncharacterized protein</fullName>
    </submittedName>
</protein>
<dbReference type="EMBL" id="SWLG01000008">
    <property type="protein sequence ID" value="TLS36812.1"/>
    <property type="molecule type" value="Genomic_DNA"/>
</dbReference>